<dbReference type="AlphaFoldDB" id="A0A9P7ZMN7"/>
<evidence type="ECO:0000313" key="3">
    <source>
        <dbReference type="Proteomes" id="UP000887229"/>
    </source>
</evidence>
<feature type="non-terminal residue" evidence="2">
    <location>
        <position position="465"/>
    </location>
</feature>
<protein>
    <submittedName>
        <fullName evidence="2">Uncharacterized protein</fullName>
    </submittedName>
</protein>
<proteinExistence type="predicted"/>
<dbReference type="OrthoDB" id="2311180at2759"/>
<evidence type="ECO:0000313" key="2">
    <source>
        <dbReference type="EMBL" id="KAG9254512.1"/>
    </source>
</evidence>
<comment type="caution">
    <text evidence="2">The sequence shown here is derived from an EMBL/GenBank/DDBJ whole genome shotgun (WGS) entry which is preliminary data.</text>
</comment>
<organism evidence="2 3">
    <name type="scientific">Emericellopsis atlantica</name>
    <dbReference type="NCBI Taxonomy" id="2614577"/>
    <lineage>
        <taxon>Eukaryota</taxon>
        <taxon>Fungi</taxon>
        <taxon>Dikarya</taxon>
        <taxon>Ascomycota</taxon>
        <taxon>Pezizomycotina</taxon>
        <taxon>Sordariomycetes</taxon>
        <taxon>Hypocreomycetidae</taxon>
        <taxon>Hypocreales</taxon>
        <taxon>Bionectriaceae</taxon>
        <taxon>Emericellopsis</taxon>
    </lineage>
</organism>
<evidence type="ECO:0000256" key="1">
    <source>
        <dbReference type="SAM" id="MobiDB-lite"/>
    </source>
</evidence>
<name>A0A9P7ZMN7_9HYPO</name>
<dbReference type="EMBL" id="MU251254">
    <property type="protein sequence ID" value="KAG9254512.1"/>
    <property type="molecule type" value="Genomic_DNA"/>
</dbReference>
<dbReference type="GeneID" id="70291677"/>
<dbReference type="RefSeq" id="XP_046118436.1">
    <property type="nucleotide sequence ID" value="XM_046260774.1"/>
</dbReference>
<keyword evidence="3" id="KW-1185">Reference proteome</keyword>
<gene>
    <name evidence="2" type="ORF">F5Z01DRAFT_607456</name>
</gene>
<accession>A0A9P7ZMN7</accession>
<sequence>MHDESDETCMFFVDDSNIWIEAQKFAASGNEYMPKLEDSDIDLRLRIDIGRLVSTLCKSRTQGLSFLYGSRPPPNDSVWNAFKNRFKFKTKIYNRNSQNKEKEVDNSLATDLVYEATKLHVGARYDPKVQQRKERTVFIVITGDRDILPPVRKVLDSDIRVELWGWKNGIAKEYYNEQNDRQGLLTIHHLDKEFNNIFFTNFRSTRKGNKAQPVDPARTMVLCGLDEPAAEELDEDSIAKELLQLRRLFYISPAKSTAEILVEFPNVVQIEDMIFKSRELFDGMLTVISWPEYAQRFNRKAPEVVERKNMYKPLTDGPSQPAANDTKQVDSKPVQRQPEPPRSTGPPQRHAQSTNVPVANDAPDKSDGWHTVSRSDPARDHRRAIRQTQQCPDRIRCRKRGECGFQHTREERDLFRDNPEQNFALWKTKRCNAPYCQRGKRCWFAHTQAEGWCLSCKHGGHCTDE</sequence>
<dbReference type="Gene3D" id="3.40.50.1010">
    <property type="entry name" value="5'-nuclease"/>
    <property type="match status" value="1"/>
</dbReference>
<feature type="region of interest" description="Disordered" evidence="1">
    <location>
        <begin position="311"/>
        <end position="387"/>
    </location>
</feature>
<feature type="compositionally biased region" description="Polar residues" evidence="1">
    <location>
        <begin position="317"/>
        <end position="326"/>
    </location>
</feature>
<reference evidence="2" key="1">
    <citation type="journal article" date="2021" name="IMA Fungus">
        <title>Genomic characterization of three marine fungi, including Emericellopsis atlantica sp. nov. with signatures of a generalist lifestyle and marine biomass degradation.</title>
        <authorList>
            <person name="Hagestad O.C."/>
            <person name="Hou L."/>
            <person name="Andersen J.H."/>
            <person name="Hansen E.H."/>
            <person name="Altermark B."/>
            <person name="Li C."/>
            <person name="Kuhnert E."/>
            <person name="Cox R.J."/>
            <person name="Crous P.W."/>
            <person name="Spatafora J.W."/>
            <person name="Lail K."/>
            <person name="Amirebrahimi M."/>
            <person name="Lipzen A."/>
            <person name="Pangilinan J."/>
            <person name="Andreopoulos W."/>
            <person name="Hayes R.D."/>
            <person name="Ng V."/>
            <person name="Grigoriev I.V."/>
            <person name="Jackson S.A."/>
            <person name="Sutton T.D.S."/>
            <person name="Dobson A.D.W."/>
            <person name="Rama T."/>
        </authorList>
    </citation>
    <scope>NUCLEOTIDE SEQUENCE</scope>
    <source>
        <strain evidence="2">TS7</strain>
    </source>
</reference>
<dbReference type="Proteomes" id="UP000887229">
    <property type="component" value="Unassembled WGS sequence"/>
</dbReference>